<keyword evidence="7 9" id="KW-0472">Membrane</keyword>
<accession>A0A5R9F5V2</accession>
<comment type="subcellular location">
    <subcellularLocation>
        <location evidence="9">Cell membrane</location>
        <topology evidence="9">Single-pass type II membrane protein</topology>
    </subcellularLocation>
</comment>
<evidence type="ECO:0000256" key="5">
    <source>
        <dbReference type="ARBA" id="ARBA00022968"/>
    </source>
</evidence>
<evidence type="ECO:0000259" key="10">
    <source>
        <dbReference type="Pfam" id="PF03816"/>
    </source>
</evidence>
<keyword evidence="8 9" id="KW-0961">Cell wall biogenesis/degradation</keyword>
<evidence type="ECO:0000256" key="1">
    <source>
        <dbReference type="ARBA" id="ARBA00006068"/>
    </source>
</evidence>
<dbReference type="GO" id="GO:0070726">
    <property type="term" value="P:cell wall assembly"/>
    <property type="evidence" value="ECO:0007669"/>
    <property type="project" value="UniProtKB-UniRule"/>
</dbReference>
<feature type="topological domain" description="Extracellular" evidence="9">
    <location>
        <begin position="25"/>
        <end position="300"/>
    </location>
</feature>
<dbReference type="PANTHER" id="PTHR33392:SF6">
    <property type="entry name" value="POLYISOPRENYL-TEICHOIC ACID--PEPTIDOGLYCAN TEICHOIC ACID TRANSFERASE TAGU"/>
    <property type="match status" value="1"/>
</dbReference>
<evidence type="ECO:0000256" key="9">
    <source>
        <dbReference type="HAMAP-Rule" id="MF_01140"/>
    </source>
</evidence>
<dbReference type="NCBIfam" id="NF006897">
    <property type="entry name" value="PRK09379.1"/>
    <property type="match status" value="1"/>
</dbReference>
<protein>
    <recommendedName>
        <fullName evidence="9">Polyisoprenyl-teichoic acid--peptidoglycan teichoic acid transferase TagU</fullName>
        <ecNumber evidence="9">2.7.8.-</ecNumber>
    </recommendedName>
</protein>
<keyword evidence="6 9" id="KW-1133">Transmembrane helix</keyword>
<evidence type="ECO:0000256" key="8">
    <source>
        <dbReference type="ARBA" id="ARBA00023316"/>
    </source>
</evidence>
<dbReference type="Pfam" id="PF03816">
    <property type="entry name" value="LytR_cpsA_psr"/>
    <property type="match status" value="1"/>
</dbReference>
<organism evidence="11 12">
    <name type="scientific">Exobacillus caeni</name>
    <dbReference type="NCBI Taxonomy" id="2574798"/>
    <lineage>
        <taxon>Bacteria</taxon>
        <taxon>Bacillati</taxon>
        <taxon>Bacillota</taxon>
        <taxon>Bacilli</taxon>
        <taxon>Bacillales</taxon>
        <taxon>Guptibacillaceae</taxon>
        <taxon>Exobacillus</taxon>
    </lineage>
</organism>
<comment type="similarity">
    <text evidence="1 9">Belongs to the LytR/CpsA/Psr (LCP) family.</text>
</comment>
<dbReference type="InterPro" id="IPR004474">
    <property type="entry name" value="LytR_CpsA_psr"/>
</dbReference>
<dbReference type="Proteomes" id="UP000308230">
    <property type="component" value="Unassembled WGS sequence"/>
</dbReference>
<dbReference type="GO" id="GO:0005886">
    <property type="term" value="C:plasma membrane"/>
    <property type="evidence" value="ECO:0007669"/>
    <property type="project" value="UniProtKB-SubCell"/>
</dbReference>
<dbReference type="Gene3D" id="3.40.630.190">
    <property type="entry name" value="LCP protein"/>
    <property type="match status" value="1"/>
</dbReference>
<comment type="caution">
    <text evidence="11">The sequence shown here is derived from an EMBL/GenBank/DDBJ whole genome shotgun (WGS) entry which is preliminary data.</text>
</comment>
<dbReference type="InterPro" id="IPR023734">
    <property type="entry name" value="TagU"/>
</dbReference>
<evidence type="ECO:0000256" key="7">
    <source>
        <dbReference type="ARBA" id="ARBA00023136"/>
    </source>
</evidence>
<comment type="pathway">
    <text evidence="9">Cell wall biogenesis.</text>
</comment>
<keyword evidence="12" id="KW-1185">Reference proteome</keyword>
<dbReference type="NCBIfam" id="TIGR00350">
    <property type="entry name" value="lytR_cpsA_psr"/>
    <property type="match status" value="1"/>
</dbReference>
<evidence type="ECO:0000313" key="11">
    <source>
        <dbReference type="EMBL" id="TLS35175.1"/>
    </source>
</evidence>
<comment type="function">
    <text evidence="9">May catalyze the final step in cell wall teichoic acid biosynthesis, the transfer of the anionic cell wall polymers (APs) from their lipid-linked precursor to the cell wall peptidoglycan (PG).</text>
</comment>
<feature type="topological domain" description="Cytoplasmic" evidence="9">
    <location>
        <begin position="1"/>
        <end position="3"/>
    </location>
</feature>
<keyword evidence="5 9" id="KW-0735">Signal-anchor</keyword>
<evidence type="ECO:0000313" key="12">
    <source>
        <dbReference type="Proteomes" id="UP000308230"/>
    </source>
</evidence>
<evidence type="ECO:0000256" key="6">
    <source>
        <dbReference type="ARBA" id="ARBA00022989"/>
    </source>
</evidence>
<dbReference type="InterPro" id="IPR050922">
    <property type="entry name" value="LytR/CpsA/Psr_CW_biosynth"/>
</dbReference>
<dbReference type="GO" id="GO:0016780">
    <property type="term" value="F:phosphotransferase activity, for other substituted phosphate groups"/>
    <property type="evidence" value="ECO:0007669"/>
    <property type="project" value="UniProtKB-UniRule"/>
</dbReference>
<dbReference type="OrthoDB" id="27330at2"/>
<evidence type="ECO:0000256" key="2">
    <source>
        <dbReference type="ARBA" id="ARBA00022475"/>
    </source>
</evidence>
<sequence length="300" mass="34346">MKKAVLIIASIIGFIVLGTGGYAYYLYHNVKETASQMHDDIDRVSDKREKKIEPEKKDPISILMLGVDEREHDRGRSDTMIVITVNPNDNSMKMFNIPRDTRTQIIGKGFDDKINHAYAFGGIEMAMDTVENFLDIPIDYYIKVNMEAFKDIVSAVDGVTVNNEMAFNYEGYTFPEGELKLNANEALAYSRMRYEDPRGDLGRNERQRKIIEAIIDEGASFSSLTKVDNILEALGKNVKTNLTFEEMKDIQQNYKEARKHIETFEVKGSGKMINGIYYYMVSEDEKHKITAKLKEHLHIS</sequence>
<reference evidence="11 12" key="1">
    <citation type="submission" date="2019-04" db="EMBL/GenBank/DDBJ databases">
        <title>Bacillus caeni sp. nov., a bacterium isolated from mangrove sediment.</title>
        <authorList>
            <person name="Huang H."/>
            <person name="Mo K."/>
            <person name="Hu Y."/>
        </authorList>
    </citation>
    <scope>NUCLEOTIDE SEQUENCE [LARGE SCALE GENOMIC DNA]</scope>
    <source>
        <strain evidence="11 12">HB172195</strain>
    </source>
</reference>
<gene>
    <name evidence="9" type="primary">tagU</name>
    <name evidence="11" type="ORF">FCL54_21895</name>
</gene>
<proteinExistence type="inferred from homology"/>
<feature type="domain" description="Cell envelope-related transcriptional attenuator" evidence="10">
    <location>
        <begin position="76"/>
        <end position="217"/>
    </location>
</feature>
<keyword evidence="2 9" id="KW-1003">Cell membrane</keyword>
<dbReference type="AlphaFoldDB" id="A0A5R9F5V2"/>
<dbReference type="EC" id="2.7.8.-" evidence="9"/>
<keyword evidence="4 9" id="KW-0812">Transmembrane</keyword>
<keyword evidence="3 9" id="KW-0808">Transferase</keyword>
<dbReference type="PANTHER" id="PTHR33392">
    <property type="entry name" value="POLYISOPRENYL-TEICHOIC ACID--PEPTIDOGLYCAN TEICHOIC ACID TRANSFERASE TAGU"/>
    <property type="match status" value="1"/>
</dbReference>
<dbReference type="HAMAP" id="MF_01140">
    <property type="entry name" value="TagU_transferase"/>
    <property type="match status" value="1"/>
</dbReference>
<name>A0A5R9F5V2_9BACL</name>
<evidence type="ECO:0000256" key="3">
    <source>
        <dbReference type="ARBA" id="ARBA00022679"/>
    </source>
</evidence>
<dbReference type="EMBL" id="SWLG01000027">
    <property type="protein sequence ID" value="TLS35175.1"/>
    <property type="molecule type" value="Genomic_DNA"/>
</dbReference>
<evidence type="ECO:0000256" key="4">
    <source>
        <dbReference type="ARBA" id="ARBA00022692"/>
    </source>
</evidence>